<dbReference type="EMBL" id="NIRJ01000001">
    <property type="protein sequence ID" value="PHH96961.1"/>
    <property type="molecule type" value="Genomic_DNA"/>
</dbReference>
<proteinExistence type="predicted"/>
<gene>
    <name evidence="1" type="ORF">CA840_06355</name>
</gene>
<comment type="caution">
    <text evidence="1">The sequence shown here is derived from an EMBL/GenBank/DDBJ whole genome shotgun (WGS) entry which is preliminary data.</text>
</comment>
<dbReference type="Proteomes" id="UP000225199">
    <property type="component" value="Unassembled WGS sequence"/>
</dbReference>
<evidence type="ECO:0000313" key="1">
    <source>
        <dbReference type="EMBL" id="PHH96961.1"/>
    </source>
</evidence>
<dbReference type="InterPro" id="IPR010767">
    <property type="entry name" value="Phage_CGC-2007_Cje0229"/>
</dbReference>
<protein>
    <recommendedName>
        <fullName evidence="3">DUF1353 domain-containing protein</fullName>
    </recommendedName>
</protein>
<dbReference type="RefSeq" id="WP_098978877.1">
    <property type="nucleotide sequence ID" value="NZ_NIRJ01000001.1"/>
</dbReference>
<sequence length="150" mass="17664">MEKTKLLIHPLSDGRKQELFQDYVYEVNGYRITVPKGFITDLASVPRSFWSIFPPFGIYTPAAVIHDFLYSKYNTTGINRTLSDKIFLYIMKELGVGFLKRKAMYRAVRLFGETFWKDKLDNEGYKDKAVVDRTDKAISYYNHWKKILKL</sequence>
<name>A0A2C6AZB9_FUSNP</name>
<accession>A0A2C6AZB9</accession>
<evidence type="ECO:0000313" key="2">
    <source>
        <dbReference type="Proteomes" id="UP000225199"/>
    </source>
</evidence>
<evidence type="ECO:0008006" key="3">
    <source>
        <dbReference type="Google" id="ProtNLM"/>
    </source>
</evidence>
<dbReference type="AlphaFoldDB" id="A0A2C6AZB9"/>
<dbReference type="Pfam" id="PF07087">
    <property type="entry name" value="DUF1353"/>
    <property type="match status" value="1"/>
</dbReference>
<organism evidence="1 2">
    <name type="scientific">Fusobacterium nucleatum subsp. polymorphum</name>
    <name type="common">Fusobacterium polymorphum</name>
    <dbReference type="NCBI Taxonomy" id="76857"/>
    <lineage>
        <taxon>Bacteria</taxon>
        <taxon>Fusobacteriati</taxon>
        <taxon>Fusobacteriota</taxon>
        <taxon>Fusobacteriia</taxon>
        <taxon>Fusobacteriales</taxon>
        <taxon>Fusobacteriaceae</taxon>
        <taxon>Fusobacterium</taxon>
    </lineage>
</organism>
<reference evidence="1 2" key="1">
    <citation type="submission" date="2017-06" db="EMBL/GenBank/DDBJ databases">
        <title>Draft genome sequence of Fusobacterium nucleatum subsp. polymorphum KCOM 1002 (=ChDC F175).</title>
        <authorList>
            <person name="Kook J.-K."/>
            <person name="Park S.-N."/>
            <person name="Lim Y.K."/>
            <person name="Roh H."/>
        </authorList>
    </citation>
    <scope>NUCLEOTIDE SEQUENCE [LARGE SCALE GENOMIC DNA]</scope>
    <source>
        <strain evidence="2">KCOM 1002 (ChDC F175)</strain>
    </source>
</reference>